<name>A0A2U1JUM1_9BACI</name>
<keyword evidence="2 8" id="KW-0132">Cell division</keyword>
<dbReference type="AlphaFoldDB" id="A0A2U1JUM1"/>
<comment type="similarity">
    <text evidence="8">Belongs to the RacA family.</text>
</comment>
<evidence type="ECO:0000256" key="1">
    <source>
        <dbReference type="ARBA" id="ARBA00022490"/>
    </source>
</evidence>
<evidence type="ECO:0000313" key="11">
    <source>
        <dbReference type="Proteomes" id="UP000245998"/>
    </source>
</evidence>
<dbReference type="InterPro" id="IPR023522">
    <property type="entry name" value="Chrosome_anchoring_RacA"/>
</dbReference>
<dbReference type="InterPro" id="IPR009061">
    <property type="entry name" value="DNA-bd_dom_put_sf"/>
</dbReference>
<dbReference type="GO" id="GO:0006355">
    <property type="term" value="P:regulation of DNA-templated transcription"/>
    <property type="evidence" value="ECO:0007669"/>
    <property type="project" value="InterPro"/>
</dbReference>
<keyword evidence="4 8" id="KW-0749">Sporulation</keyword>
<feature type="coiled-coil region" evidence="8">
    <location>
        <begin position="121"/>
        <end position="155"/>
    </location>
</feature>
<dbReference type="GO" id="GO:0030435">
    <property type="term" value="P:sporulation resulting in formation of a cellular spore"/>
    <property type="evidence" value="ECO:0007669"/>
    <property type="project" value="UniProtKB-UniRule"/>
</dbReference>
<comment type="caution">
    <text evidence="10">The sequence shown here is derived from an EMBL/GenBank/DDBJ whole genome shotgun (WGS) entry which is preliminary data.</text>
</comment>
<sequence length="177" mass="20615">MEMAVKTKVVSEELGVNPTTIQRWVKYFNIPCERNEHGHYLFRDKDIMQLKYIKRQLNLGLPMSQIELGQASQKSEANNVGPEQQVTVAELVQKFDTMFSRLEDVEVQLEKKAADVVSVQILQHRREIDSLHKKIEKLEKEMEQLKAAKKEAEIIPFKPKDKNVPKRKWLASLLSLF</sequence>
<reference evidence="10 11" key="1">
    <citation type="submission" date="2018-04" db="EMBL/GenBank/DDBJ databases">
        <title>Camelliibacillus theae gen. nov., sp. nov., isolated from Pu'er tea.</title>
        <authorList>
            <person name="Niu L."/>
        </authorList>
    </citation>
    <scope>NUCLEOTIDE SEQUENCE [LARGE SCALE GENOMIC DNA]</scope>
    <source>
        <strain evidence="10 11">T8</strain>
    </source>
</reference>
<evidence type="ECO:0000259" key="9">
    <source>
        <dbReference type="Pfam" id="PF13411"/>
    </source>
</evidence>
<dbReference type="GO" id="GO:0008356">
    <property type="term" value="P:asymmetric cell division"/>
    <property type="evidence" value="ECO:0007669"/>
    <property type="project" value="UniProtKB-UniRule"/>
</dbReference>
<keyword evidence="3 8" id="KW-0159">Chromosome partition</keyword>
<keyword evidence="6 8" id="KW-0238">DNA-binding</keyword>
<dbReference type="GO" id="GO:0007059">
    <property type="term" value="P:chromosome segregation"/>
    <property type="evidence" value="ECO:0007669"/>
    <property type="project" value="UniProtKB-UniRule"/>
</dbReference>
<evidence type="ECO:0000256" key="8">
    <source>
        <dbReference type="HAMAP-Rule" id="MF_01170"/>
    </source>
</evidence>
<dbReference type="SUPFAM" id="SSF46955">
    <property type="entry name" value="Putative DNA-binding domain"/>
    <property type="match status" value="1"/>
</dbReference>
<evidence type="ECO:0000256" key="2">
    <source>
        <dbReference type="ARBA" id="ARBA00022618"/>
    </source>
</evidence>
<feature type="domain" description="HTH merR-type" evidence="9">
    <location>
        <begin position="8"/>
        <end position="66"/>
    </location>
</feature>
<evidence type="ECO:0000256" key="6">
    <source>
        <dbReference type="ARBA" id="ARBA00023125"/>
    </source>
</evidence>
<dbReference type="GO" id="GO:0003690">
    <property type="term" value="F:double-stranded DNA binding"/>
    <property type="evidence" value="ECO:0007669"/>
    <property type="project" value="UniProtKB-UniRule"/>
</dbReference>
<keyword evidence="7 8" id="KW-0131">Cell cycle</keyword>
<protein>
    <recommendedName>
        <fullName evidence="8">Chromosome-anchoring protein RacA</fullName>
    </recommendedName>
</protein>
<dbReference type="InterPro" id="IPR000551">
    <property type="entry name" value="MerR-type_HTH_dom"/>
</dbReference>
<dbReference type="OrthoDB" id="2991292at2"/>
<dbReference type="RefSeq" id="WP_116555553.1">
    <property type="nucleotide sequence ID" value="NZ_QCZG01000033.1"/>
</dbReference>
<comment type="function">
    <text evidence="8">Required for the formation of axial filaments and for anchoring the origin regions at the cell poles in sporulating cells, thus ensuring proper chromosome segregation in the prespore. Binds in a dispersed manner throughout the chromosome but preferentially to sites clustered in the origin portion of the chromosome, causing condensation of the chromosome and its remodeling into an elongated, anchored structure.</text>
</comment>
<comment type="subcellular location">
    <subcellularLocation>
        <location evidence="8">Cytoplasm</location>
    </subcellularLocation>
    <text evidence="8">Localizes to cell poles and nucleoid.</text>
</comment>
<evidence type="ECO:0000256" key="5">
    <source>
        <dbReference type="ARBA" id="ARBA00023054"/>
    </source>
</evidence>
<proteinExistence type="inferred from homology"/>
<dbReference type="Gene3D" id="1.10.1660.10">
    <property type="match status" value="1"/>
</dbReference>
<organism evidence="10 11">
    <name type="scientific">Pueribacillus theae</name>
    <dbReference type="NCBI Taxonomy" id="2171751"/>
    <lineage>
        <taxon>Bacteria</taxon>
        <taxon>Bacillati</taxon>
        <taxon>Bacillota</taxon>
        <taxon>Bacilli</taxon>
        <taxon>Bacillales</taxon>
        <taxon>Bacillaceae</taxon>
        <taxon>Pueribacillus</taxon>
    </lineage>
</organism>
<evidence type="ECO:0000256" key="7">
    <source>
        <dbReference type="ARBA" id="ARBA00023306"/>
    </source>
</evidence>
<dbReference type="Pfam" id="PF13411">
    <property type="entry name" value="MerR_1"/>
    <property type="match status" value="1"/>
</dbReference>
<evidence type="ECO:0000256" key="4">
    <source>
        <dbReference type="ARBA" id="ARBA00022969"/>
    </source>
</evidence>
<evidence type="ECO:0000256" key="3">
    <source>
        <dbReference type="ARBA" id="ARBA00022829"/>
    </source>
</evidence>
<dbReference type="HAMAP" id="MF_01170">
    <property type="entry name" value="RacA"/>
    <property type="match status" value="1"/>
</dbReference>
<evidence type="ECO:0000313" key="10">
    <source>
        <dbReference type="EMBL" id="PWA08901.1"/>
    </source>
</evidence>
<dbReference type="Proteomes" id="UP000245998">
    <property type="component" value="Unassembled WGS sequence"/>
</dbReference>
<dbReference type="CDD" id="cd04762">
    <property type="entry name" value="HTH_MerR-trunc"/>
    <property type="match status" value="1"/>
</dbReference>
<dbReference type="GO" id="GO:0030261">
    <property type="term" value="P:chromosome condensation"/>
    <property type="evidence" value="ECO:0007669"/>
    <property type="project" value="UniProtKB-UniRule"/>
</dbReference>
<feature type="DNA-binding region" description="H-T-H motif" evidence="8">
    <location>
        <begin position="7"/>
        <end position="27"/>
    </location>
</feature>
<accession>A0A2U1JUM1</accession>
<gene>
    <name evidence="8" type="primary">racA</name>
    <name evidence="10" type="ORF">DCC39_14165</name>
</gene>
<dbReference type="EMBL" id="QCZG01000033">
    <property type="protein sequence ID" value="PWA08901.1"/>
    <property type="molecule type" value="Genomic_DNA"/>
</dbReference>
<keyword evidence="11" id="KW-1185">Reference proteome</keyword>
<dbReference type="GO" id="GO:0005737">
    <property type="term" value="C:cytoplasm"/>
    <property type="evidence" value="ECO:0007669"/>
    <property type="project" value="UniProtKB-SubCell"/>
</dbReference>
<keyword evidence="5 8" id="KW-0175">Coiled coil</keyword>
<keyword evidence="1 8" id="KW-0963">Cytoplasm</keyword>